<feature type="domain" description="Glycosyltransferase subfamily 4-like N-terminal" evidence="2">
    <location>
        <begin position="12"/>
        <end position="153"/>
    </location>
</feature>
<evidence type="ECO:0000313" key="3">
    <source>
        <dbReference type="EMBL" id="KGD68155.1"/>
    </source>
</evidence>
<dbReference type="SUPFAM" id="SSF53756">
    <property type="entry name" value="UDP-Glycosyltransferase/glycogen phosphorylase"/>
    <property type="match status" value="1"/>
</dbReference>
<dbReference type="STRING" id="1453498.LG45_07620"/>
<dbReference type="EMBL" id="JRHH01000003">
    <property type="protein sequence ID" value="KGD68155.1"/>
    <property type="molecule type" value="Genomic_DNA"/>
</dbReference>
<organism evidence="3 4">
    <name type="scientific">Flavobacterium aquatile LMG 4008 = ATCC 11947</name>
    <dbReference type="NCBI Taxonomy" id="1453498"/>
    <lineage>
        <taxon>Bacteria</taxon>
        <taxon>Pseudomonadati</taxon>
        <taxon>Bacteroidota</taxon>
        <taxon>Flavobacteriia</taxon>
        <taxon>Flavobacteriales</taxon>
        <taxon>Flavobacteriaceae</taxon>
        <taxon>Flavobacterium</taxon>
    </lineage>
</organism>
<protein>
    <submittedName>
        <fullName evidence="3">Group 1 glycosyl transferase</fullName>
    </submittedName>
</protein>
<dbReference type="RefSeq" id="WP_035125789.1">
    <property type="nucleotide sequence ID" value="NZ_JRHH01000003.1"/>
</dbReference>
<dbReference type="InterPro" id="IPR001296">
    <property type="entry name" value="Glyco_trans_1"/>
</dbReference>
<keyword evidence="3" id="KW-0808">Transferase</keyword>
<feature type="domain" description="Glycosyl transferase family 1" evidence="1">
    <location>
        <begin position="169"/>
        <end position="334"/>
    </location>
</feature>
<comment type="caution">
    <text evidence="3">The sequence shown here is derived from an EMBL/GenBank/DDBJ whole genome shotgun (WGS) entry which is preliminary data.</text>
</comment>
<dbReference type="Pfam" id="PF00534">
    <property type="entry name" value="Glycos_transf_1"/>
    <property type="match status" value="1"/>
</dbReference>
<name>A0A095V013_9FLAO</name>
<dbReference type="Pfam" id="PF13439">
    <property type="entry name" value="Glyco_transf_4"/>
    <property type="match status" value="1"/>
</dbReference>
<dbReference type="Gene3D" id="3.40.50.2000">
    <property type="entry name" value="Glycogen Phosphorylase B"/>
    <property type="match status" value="2"/>
</dbReference>
<sequence>MRILQIIDSLDIGGAEKMAINYANSLAKSIEFSGLVATRKEGNLKNQINEKVNYLFLNRKSTIDFKAILRLKKYCKSNKIDYLQAHSSSFFTAFLVKLLYPKLNIIWHDHNGLSEFLSTRKSVALKIASYFFKGIVVVNYQLKNWAERTLNCKNIIYLANFTILNQHEQKETFLKGIDGKRILCVANLRFQKNHFLLLEVAEQLKESHPDWTFHLVGKDFNDDYSAKLKSEINTKNLSDTVFVYGSKSDTQNCINQSEIAILTSQSEGLPVALLEYGLNSKPVVSTEVGEIPLIITNGVNGFVVPKFDASVFCLSLINLIEDEALRIKFGQELYKTIVANNSEQAVITNYINWL</sequence>
<dbReference type="eggNOG" id="COG0438">
    <property type="taxonomic scope" value="Bacteria"/>
</dbReference>
<reference evidence="3 4" key="1">
    <citation type="submission" date="2014-09" db="EMBL/GenBank/DDBJ databases">
        <title>Whole Genome Shotgun of Flavobacterium aquatile LMG 4008.</title>
        <authorList>
            <person name="Gale A.N."/>
            <person name="Pipes S.E."/>
            <person name="Newman J.D."/>
        </authorList>
    </citation>
    <scope>NUCLEOTIDE SEQUENCE [LARGE SCALE GENOMIC DNA]</scope>
    <source>
        <strain evidence="3 4">LMG 4008</strain>
    </source>
</reference>
<dbReference type="AlphaFoldDB" id="A0A095V013"/>
<gene>
    <name evidence="3" type="ORF">LG45_07620</name>
</gene>
<evidence type="ECO:0000259" key="1">
    <source>
        <dbReference type="Pfam" id="PF00534"/>
    </source>
</evidence>
<keyword evidence="4" id="KW-1185">Reference proteome</keyword>
<accession>A0A095V013</accession>
<dbReference type="GO" id="GO:0016757">
    <property type="term" value="F:glycosyltransferase activity"/>
    <property type="evidence" value="ECO:0007669"/>
    <property type="project" value="InterPro"/>
</dbReference>
<dbReference type="OrthoDB" id="823685at2"/>
<proteinExistence type="predicted"/>
<evidence type="ECO:0000259" key="2">
    <source>
        <dbReference type="Pfam" id="PF13439"/>
    </source>
</evidence>
<dbReference type="Proteomes" id="UP000029554">
    <property type="component" value="Unassembled WGS sequence"/>
</dbReference>
<dbReference type="InterPro" id="IPR028098">
    <property type="entry name" value="Glyco_trans_4-like_N"/>
</dbReference>
<dbReference type="PANTHER" id="PTHR12526">
    <property type="entry name" value="GLYCOSYLTRANSFERASE"/>
    <property type="match status" value="1"/>
</dbReference>
<dbReference type="CDD" id="cd03811">
    <property type="entry name" value="GT4_GT28_WabH-like"/>
    <property type="match status" value="1"/>
</dbReference>
<evidence type="ECO:0000313" key="4">
    <source>
        <dbReference type="Proteomes" id="UP000029554"/>
    </source>
</evidence>
<dbReference type="PANTHER" id="PTHR12526:SF630">
    <property type="entry name" value="GLYCOSYLTRANSFERASE"/>
    <property type="match status" value="1"/>
</dbReference>